<dbReference type="InterPro" id="IPR018650">
    <property type="entry name" value="STSV1_Orf64"/>
</dbReference>
<dbReference type="Pfam" id="PF09852">
    <property type="entry name" value="DUF2079"/>
    <property type="match status" value="1"/>
</dbReference>
<evidence type="ECO:0000256" key="1">
    <source>
        <dbReference type="SAM" id="MobiDB-lite"/>
    </source>
</evidence>
<feature type="transmembrane region" description="Helical" evidence="2">
    <location>
        <begin position="138"/>
        <end position="158"/>
    </location>
</feature>
<feature type="transmembrane region" description="Helical" evidence="2">
    <location>
        <begin position="29"/>
        <end position="51"/>
    </location>
</feature>
<feature type="transmembrane region" description="Helical" evidence="2">
    <location>
        <begin position="277"/>
        <end position="298"/>
    </location>
</feature>
<feature type="transmembrane region" description="Helical" evidence="2">
    <location>
        <begin position="165"/>
        <end position="181"/>
    </location>
</feature>
<evidence type="ECO:0000313" key="4">
    <source>
        <dbReference type="Proteomes" id="UP001589748"/>
    </source>
</evidence>
<keyword evidence="2" id="KW-1133">Transmembrane helix</keyword>
<dbReference type="Proteomes" id="UP001589748">
    <property type="component" value="Unassembled WGS sequence"/>
</dbReference>
<accession>A0ABV5LTY7</accession>
<feature type="transmembrane region" description="Helical" evidence="2">
    <location>
        <begin position="221"/>
        <end position="242"/>
    </location>
</feature>
<organism evidence="3 4">
    <name type="scientific">Kineococcus gynurae</name>
    <dbReference type="NCBI Taxonomy" id="452979"/>
    <lineage>
        <taxon>Bacteria</taxon>
        <taxon>Bacillati</taxon>
        <taxon>Actinomycetota</taxon>
        <taxon>Actinomycetes</taxon>
        <taxon>Kineosporiales</taxon>
        <taxon>Kineosporiaceae</taxon>
        <taxon>Kineococcus</taxon>
    </lineage>
</organism>
<reference evidence="3 4" key="1">
    <citation type="submission" date="2024-09" db="EMBL/GenBank/DDBJ databases">
        <authorList>
            <person name="Sun Q."/>
            <person name="Mori K."/>
        </authorList>
    </citation>
    <scope>NUCLEOTIDE SEQUENCE [LARGE SCALE GENOMIC DNA]</scope>
    <source>
        <strain evidence="3 4">TISTR 1856</strain>
    </source>
</reference>
<evidence type="ECO:0000313" key="3">
    <source>
        <dbReference type="EMBL" id="MFB9377534.1"/>
    </source>
</evidence>
<protein>
    <submittedName>
        <fullName evidence="3">DUF2079 domain-containing protein</fullName>
    </submittedName>
</protein>
<name>A0ABV5LTY7_9ACTN</name>
<keyword evidence="4" id="KW-1185">Reference proteome</keyword>
<keyword evidence="2" id="KW-0812">Transmembrane</keyword>
<feature type="region of interest" description="Disordered" evidence="1">
    <location>
        <begin position="1"/>
        <end position="24"/>
    </location>
</feature>
<keyword evidence="2" id="KW-0472">Membrane</keyword>
<feature type="transmembrane region" description="Helical" evidence="2">
    <location>
        <begin position="318"/>
        <end position="336"/>
    </location>
</feature>
<dbReference type="RefSeq" id="WP_380138956.1">
    <property type="nucleotide sequence ID" value="NZ_JBHLUI010000010.1"/>
</dbReference>
<dbReference type="EMBL" id="JBHMDM010000005">
    <property type="protein sequence ID" value="MFB9377534.1"/>
    <property type="molecule type" value="Genomic_DNA"/>
</dbReference>
<evidence type="ECO:0000256" key="2">
    <source>
        <dbReference type="SAM" id="Phobius"/>
    </source>
</evidence>
<gene>
    <name evidence="3" type="ORF">ACFFVI_11175</name>
</gene>
<comment type="caution">
    <text evidence="3">The sequence shown here is derived from an EMBL/GenBank/DDBJ whole genome shotgun (WGS) entry which is preliminary data.</text>
</comment>
<feature type="compositionally biased region" description="Pro residues" evidence="1">
    <location>
        <begin position="8"/>
        <end position="22"/>
    </location>
</feature>
<proteinExistence type="predicted"/>
<feature type="transmembrane region" description="Helical" evidence="2">
    <location>
        <begin position="248"/>
        <end position="270"/>
    </location>
</feature>
<sequence length="482" mass="49651">MTARSTSSPPPGPTPSGPPQPPTRARRTVVLAVVGGVVAFVVLLAIGVGQWNRGAASAYDLAIFSQSAQSWAGFRLPVADVLEPGRPLLGDHFSPAVAVFALAWWVHPTPVSLVVLQALLLALGTAVVGRTAARHLPVVPAAAVTLGAVVAHGALAAARFDVHEIAIAVPLLALVAAALLERRPAAAFWWSIPLLTVKEDLGATVAAVALVLWAQRERRRAVVLAVTAVAGVLVALAIMWAVDPDHDLSRLAYFGGTGSATADPVSGWAAVGPRLGLLVATVCGGGLLWIASPIAVLAVPTLAWRLVGSQPSYWSTGFHYGAVLVPVAAIALVDVLGRARSERARTPLALGAAALTAVTTLVVLDVRSLPSPFAASTWTPSTRVEELRALAATLPAGAAVAADNSTAAYLVADHQVFGFSPGRTPEEYRDLGVQVVVLDLSRNSLKITPTEKEAWAAAVPTEGGYGSRLTVGPFTAVPLGAD</sequence>